<sequence length="144" mass="16512">MVRKRVQQRQVNVNFRIPTNPLVPLLCIHSPVAMDVRGYICFLYHKKEIAWLTHLAYPDLTAQLFLTTDTSSTIVGTVLQQITKGMSHSHATAYNLQANGMVEHFHCHLKEALKAEPHPYHWVDSLLLVMLTLRTTPKKDMLVQ</sequence>
<dbReference type="SUPFAM" id="SSF53098">
    <property type="entry name" value="Ribonuclease H-like"/>
    <property type="match status" value="1"/>
</dbReference>
<dbReference type="InterPro" id="IPR036397">
    <property type="entry name" value="RNaseH_sf"/>
</dbReference>
<evidence type="ECO:0000313" key="2">
    <source>
        <dbReference type="Proteomes" id="UP001487740"/>
    </source>
</evidence>
<gene>
    <name evidence="1" type="ORF">O3P69_013602</name>
</gene>
<keyword evidence="2" id="KW-1185">Reference proteome</keyword>
<protein>
    <submittedName>
        <fullName evidence="1">Uncharacterized protein</fullName>
    </submittedName>
</protein>
<name>A0AAW0SPH6_SCYPA</name>
<dbReference type="Gene3D" id="3.30.420.10">
    <property type="entry name" value="Ribonuclease H-like superfamily/Ribonuclease H"/>
    <property type="match status" value="1"/>
</dbReference>
<dbReference type="EMBL" id="JARAKH010000047">
    <property type="protein sequence ID" value="KAK8377058.1"/>
    <property type="molecule type" value="Genomic_DNA"/>
</dbReference>
<dbReference type="AlphaFoldDB" id="A0AAW0SPH6"/>
<reference evidence="1 2" key="1">
    <citation type="submission" date="2023-03" db="EMBL/GenBank/DDBJ databases">
        <title>High-quality genome of Scylla paramamosain provides insights in environmental adaptation.</title>
        <authorList>
            <person name="Zhang L."/>
        </authorList>
    </citation>
    <scope>NUCLEOTIDE SEQUENCE [LARGE SCALE GENOMIC DNA]</scope>
    <source>
        <strain evidence="1">LZ_2023a</strain>
        <tissue evidence="1">Muscle</tissue>
    </source>
</reference>
<organism evidence="1 2">
    <name type="scientific">Scylla paramamosain</name>
    <name type="common">Mud crab</name>
    <dbReference type="NCBI Taxonomy" id="85552"/>
    <lineage>
        <taxon>Eukaryota</taxon>
        <taxon>Metazoa</taxon>
        <taxon>Ecdysozoa</taxon>
        <taxon>Arthropoda</taxon>
        <taxon>Crustacea</taxon>
        <taxon>Multicrustacea</taxon>
        <taxon>Malacostraca</taxon>
        <taxon>Eumalacostraca</taxon>
        <taxon>Eucarida</taxon>
        <taxon>Decapoda</taxon>
        <taxon>Pleocyemata</taxon>
        <taxon>Brachyura</taxon>
        <taxon>Eubrachyura</taxon>
        <taxon>Portunoidea</taxon>
        <taxon>Portunidae</taxon>
        <taxon>Portuninae</taxon>
        <taxon>Scylla</taxon>
    </lineage>
</organism>
<accession>A0AAW0SPH6</accession>
<dbReference type="Proteomes" id="UP001487740">
    <property type="component" value="Unassembled WGS sequence"/>
</dbReference>
<comment type="caution">
    <text evidence="1">The sequence shown here is derived from an EMBL/GenBank/DDBJ whole genome shotgun (WGS) entry which is preliminary data.</text>
</comment>
<evidence type="ECO:0000313" key="1">
    <source>
        <dbReference type="EMBL" id="KAK8377058.1"/>
    </source>
</evidence>
<dbReference type="InterPro" id="IPR012337">
    <property type="entry name" value="RNaseH-like_sf"/>
</dbReference>
<dbReference type="GO" id="GO:0003676">
    <property type="term" value="F:nucleic acid binding"/>
    <property type="evidence" value="ECO:0007669"/>
    <property type="project" value="InterPro"/>
</dbReference>
<proteinExistence type="predicted"/>